<dbReference type="SUPFAM" id="SSF54197">
    <property type="entry name" value="HIT-like"/>
    <property type="match status" value="1"/>
</dbReference>
<organism evidence="18 19">
    <name type="scientific">Streptomyces nojiriensis</name>
    <dbReference type="NCBI Taxonomy" id="66374"/>
    <lineage>
        <taxon>Bacteria</taxon>
        <taxon>Bacillati</taxon>
        <taxon>Actinomycetota</taxon>
        <taxon>Actinomycetes</taxon>
        <taxon>Kitasatosporales</taxon>
        <taxon>Streptomycetaceae</taxon>
        <taxon>Streptomyces</taxon>
    </lineage>
</organism>
<reference evidence="19" key="1">
    <citation type="submission" date="2023-07" db="EMBL/GenBank/DDBJ databases">
        <title>Whole genome shotgun sequence of Streptomyces nojiriensis NBRC 13794.</title>
        <authorList>
            <person name="Komaki H."/>
            <person name="Tamura T."/>
        </authorList>
    </citation>
    <scope>NUCLEOTIDE SEQUENCE [LARGE SCALE GENOMIC DNA]</scope>
    <source>
        <strain evidence="19">NBRC 13794</strain>
    </source>
</reference>
<keyword evidence="14" id="KW-0594">Phospholipid biosynthesis</keyword>
<dbReference type="InterPro" id="IPR036265">
    <property type="entry name" value="HIT-like_sf"/>
</dbReference>
<evidence type="ECO:0000256" key="17">
    <source>
        <dbReference type="ARBA" id="ARBA00032892"/>
    </source>
</evidence>
<comment type="caution">
    <text evidence="18">The sequence shown here is derived from an EMBL/GenBank/DDBJ whole genome shotgun (WGS) entry which is preliminary data.</text>
</comment>
<name>A0ABQ3SMS0_9ACTN</name>
<dbReference type="GeneID" id="95587713"/>
<comment type="pathway">
    <text evidence="3">Phospholipid metabolism; CDP-diacylglycerol degradation; phosphatidate from CDP-diacylglycerol: step 1/1.</text>
</comment>
<evidence type="ECO:0000256" key="13">
    <source>
        <dbReference type="ARBA" id="ARBA00023136"/>
    </source>
</evidence>
<protein>
    <recommendedName>
        <fullName evidence="6">CDP-diacylglycerol diphosphatase</fullName>
        <ecNumber evidence="6">3.6.1.26</ecNumber>
    </recommendedName>
    <alternativeName>
        <fullName evidence="16">CDP-diacylglycerol phosphatidylhydrolase</fullName>
    </alternativeName>
    <alternativeName>
        <fullName evidence="17">CDP-diglyceride hydrolase</fullName>
    </alternativeName>
</protein>
<keyword evidence="15" id="KW-1208">Phospholipid metabolism</keyword>
<dbReference type="Proteomes" id="UP000613974">
    <property type="component" value="Unassembled WGS sequence"/>
</dbReference>
<keyword evidence="10" id="KW-0378">Hydrolase</keyword>
<evidence type="ECO:0000256" key="10">
    <source>
        <dbReference type="ARBA" id="ARBA00022801"/>
    </source>
</evidence>
<evidence type="ECO:0000256" key="5">
    <source>
        <dbReference type="ARBA" id="ARBA00006435"/>
    </source>
</evidence>
<evidence type="ECO:0000313" key="18">
    <source>
        <dbReference type="EMBL" id="GHI69431.1"/>
    </source>
</evidence>
<dbReference type="InterPro" id="IPR003763">
    <property type="entry name" value="CDP-diacylglyc_Pase"/>
</dbReference>
<evidence type="ECO:0000256" key="15">
    <source>
        <dbReference type="ARBA" id="ARBA00023264"/>
    </source>
</evidence>
<evidence type="ECO:0000256" key="11">
    <source>
        <dbReference type="ARBA" id="ARBA00022989"/>
    </source>
</evidence>
<evidence type="ECO:0000256" key="3">
    <source>
        <dbReference type="ARBA" id="ARBA00004927"/>
    </source>
</evidence>
<evidence type="ECO:0000256" key="7">
    <source>
        <dbReference type="ARBA" id="ARBA00022475"/>
    </source>
</evidence>
<keyword evidence="13" id="KW-0472">Membrane</keyword>
<sequence>MSTDNHENAAGADPFGDDCGSPTDDGYLWKEIQLCVLKQPGPCREVESRWGVMAGRKGSTTDFQLVPTERLKGIECSKIWAGGATDYWSAAQGRIPHYFGQPAAAGLGVNSKQARRQDQLHIHMSHCAAQALHDLEGYEKQQKITADVTKWKNTVLPVTGFASETRNYRVVKSPNLSGNLFYSLRHHVVGDDSRMQYQTMIVLPAKCGFYILNSESDLPSGTNTCNHLLDCA</sequence>
<evidence type="ECO:0000256" key="14">
    <source>
        <dbReference type="ARBA" id="ARBA00023209"/>
    </source>
</evidence>
<keyword evidence="9" id="KW-0812">Transmembrane</keyword>
<accession>A0ABQ3SMS0</accession>
<evidence type="ECO:0000256" key="1">
    <source>
        <dbReference type="ARBA" id="ARBA00001007"/>
    </source>
</evidence>
<comment type="subcellular location">
    <subcellularLocation>
        <location evidence="2">Cell membrane</location>
        <topology evidence="2">Single-pass membrane protein</topology>
    </subcellularLocation>
</comment>
<dbReference type="Gene3D" id="3.30.428.30">
    <property type="entry name" value="HIT family - CDH-like"/>
    <property type="match status" value="1"/>
</dbReference>
<evidence type="ECO:0000256" key="6">
    <source>
        <dbReference type="ARBA" id="ARBA00012375"/>
    </source>
</evidence>
<comment type="catalytic activity">
    <reaction evidence="1">
        <text>a CDP-1,2-diacyl-sn-glycerol + H2O = a 1,2-diacyl-sn-glycero-3-phosphate + CMP + 2 H(+)</text>
        <dbReference type="Rhea" id="RHEA:15221"/>
        <dbReference type="ChEBI" id="CHEBI:15377"/>
        <dbReference type="ChEBI" id="CHEBI:15378"/>
        <dbReference type="ChEBI" id="CHEBI:58332"/>
        <dbReference type="ChEBI" id="CHEBI:58608"/>
        <dbReference type="ChEBI" id="CHEBI:60377"/>
        <dbReference type="EC" id="3.6.1.26"/>
    </reaction>
</comment>
<evidence type="ECO:0000256" key="9">
    <source>
        <dbReference type="ARBA" id="ARBA00022692"/>
    </source>
</evidence>
<evidence type="ECO:0000256" key="12">
    <source>
        <dbReference type="ARBA" id="ARBA00023098"/>
    </source>
</evidence>
<keyword evidence="11" id="KW-1133">Transmembrane helix</keyword>
<evidence type="ECO:0000256" key="4">
    <source>
        <dbReference type="ARBA" id="ARBA00005189"/>
    </source>
</evidence>
<evidence type="ECO:0000256" key="2">
    <source>
        <dbReference type="ARBA" id="ARBA00004162"/>
    </source>
</evidence>
<evidence type="ECO:0000256" key="16">
    <source>
        <dbReference type="ARBA" id="ARBA00032888"/>
    </source>
</evidence>
<comment type="pathway">
    <text evidence="4">Lipid metabolism.</text>
</comment>
<keyword evidence="19" id="KW-1185">Reference proteome</keyword>
<dbReference type="Pfam" id="PF02611">
    <property type="entry name" value="CDH"/>
    <property type="match status" value="1"/>
</dbReference>
<dbReference type="EC" id="3.6.1.26" evidence="6"/>
<comment type="similarity">
    <text evidence="5">Belongs to the Cdh family.</text>
</comment>
<keyword evidence="12" id="KW-0443">Lipid metabolism</keyword>
<gene>
    <name evidence="18" type="ORF">Snoj_33490</name>
</gene>
<keyword evidence="8" id="KW-0444">Lipid biosynthesis</keyword>
<dbReference type="EMBL" id="BNEC01000005">
    <property type="protein sequence ID" value="GHI69431.1"/>
    <property type="molecule type" value="Genomic_DNA"/>
</dbReference>
<evidence type="ECO:0000256" key="8">
    <source>
        <dbReference type="ARBA" id="ARBA00022516"/>
    </source>
</evidence>
<proteinExistence type="inferred from homology"/>
<dbReference type="RefSeq" id="WP_189746539.1">
    <property type="nucleotide sequence ID" value="NZ_BMRL01000022.1"/>
</dbReference>
<keyword evidence="7" id="KW-1003">Cell membrane</keyword>
<evidence type="ECO:0000313" key="19">
    <source>
        <dbReference type="Proteomes" id="UP000613974"/>
    </source>
</evidence>